<proteinExistence type="predicted"/>
<evidence type="ECO:0000256" key="1">
    <source>
        <dbReference type="SAM" id="MobiDB-lite"/>
    </source>
</evidence>
<feature type="region of interest" description="Disordered" evidence="1">
    <location>
        <begin position="160"/>
        <end position="190"/>
    </location>
</feature>
<dbReference type="Proteomes" id="UP000887578">
    <property type="component" value="Unplaced"/>
</dbReference>
<dbReference type="AlphaFoldDB" id="A0A914PS68"/>
<organism evidence="2 3">
    <name type="scientific">Panagrolaimus davidi</name>
    <dbReference type="NCBI Taxonomy" id="227884"/>
    <lineage>
        <taxon>Eukaryota</taxon>
        <taxon>Metazoa</taxon>
        <taxon>Ecdysozoa</taxon>
        <taxon>Nematoda</taxon>
        <taxon>Chromadorea</taxon>
        <taxon>Rhabditida</taxon>
        <taxon>Tylenchina</taxon>
        <taxon>Panagrolaimomorpha</taxon>
        <taxon>Panagrolaimoidea</taxon>
        <taxon>Panagrolaimidae</taxon>
        <taxon>Panagrolaimus</taxon>
    </lineage>
</organism>
<name>A0A914PS68_9BILA</name>
<sequence>MGERKTFHFDFNKNYSVEVNFSESESLIKAFRSAEISRNPSLTLHNVGNIEGLDLNANFDRYITDITDITSAGASYSFGKNCGFTISGECSDKSITTTLMVTEKRTGIGFGIEYKLTGDVKTLTVQKHEFSFVIKASIGGEEITLKFVFLKVPGADAVAGGNNSDKAQKPNKDGDPENDGNGSSDSDKSGAAKAECDSILIDVDFVNGKICQKVVTYIFEKAVQDQTLLLAENVGTPELVQEIPVVDNSLNMVPTEVRREENNTAQDVGVQELVQEIPY</sequence>
<accession>A0A914PS68</accession>
<evidence type="ECO:0000313" key="3">
    <source>
        <dbReference type="WBParaSite" id="PDA_v2.g18998.t1"/>
    </source>
</evidence>
<keyword evidence="2" id="KW-1185">Reference proteome</keyword>
<dbReference type="WBParaSite" id="PDA_v2.g18998.t1">
    <property type="protein sequence ID" value="PDA_v2.g18998.t1"/>
    <property type="gene ID" value="PDA_v2.g18998"/>
</dbReference>
<protein>
    <submittedName>
        <fullName evidence="3">Uncharacterized protein</fullName>
    </submittedName>
</protein>
<evidence type="ECO:0000313" key="2">
    <source>
        <dbReference type="Proteomes" id="UP000887578"/>
    </source>
</evidence>
<reference evidence="3" key="1">
    <citation type="submission" date="2022-11" db="UniProtKB">
        <authorList>
            <consortium name="WormBaseParasite"/>
        </authorList>
    </citation>
    <scope>IDENTIFICATION</scope>
</reference>
<feature type="compositionally biased region" description="Basic and acidic residues" evidence="1">
    <location>
        <begin position="166"/>
        <end position="175"/>
    </location>
</feature>